<sequence>MRRQRKLEQIVEGLLWNVRFLTIVPVFFGVVSVIVLFAVGTWEISQAVLEVFHFEADPEKYTIEIMRDIIGGIDLYLMGVVLIIFSFGIYELFISKIDIARGENQEIKILEITSLEQLKDKLLKVIIMVLVVGFFKRVMEIEIKQPIELLYFAMSILLIAASSYFLHSSSGAKHVSKSSHSSQEEH</sequence>
<dbReference type="PANTHER" id="PTHR31721">
    <property type="entry name" value="OS06G0710300 PROTEIN"/>
    <property type="match status" value="1"/>
</dbReference>
<dbReference type="PIRSF" id="PIRSF026509">
    <property type="entry name" value="UCP026509"/>
    <property type="match status" value="1"/>
</dbReference>
<evidence type="ECO:0000256" key="1">
    <source>
        <dbReference type="SAM" id="Phobius"/>
    </source>
</evidence>
<dbReference type="Proteomes" id="UP001204953">
    <property type="component" value="Unassembled WGS sequence"/>
</dbReference>
<dbReference type="RefSeq" id="WP_254014233.1">
    <property type="nucleotide sequence ID" value="NZ_JAMZMM010000339.1"/>
</dbReference>
<dbReference type="AlphaFoldDB" id="A0AAE3GX96"/>
<reference evidence="2" key="1">
    <citation type="submission" date="2022-06" db="EMBL/GenBank/DDBJ databases">
        <title>New cyanobacteria of genus Symplocastrum in benthos of Lake Baikal.</title>
        <authorList>
            <person name="Sorokovikova E."/>
            <person name="Tikhonova I."/>
            <person name="Krasnopeev A."/>
            <person name="Evseev P."/>
            <person name="Gladkikh A."/>
            <person name="Belykh O."/>
        </authorList>
    </citation>
    <scope>NUCLEOTIDE SEQUENCE</scope>
    <source>
        <strain evidence="2">BBK-W-15</strain>
    </source>
</reference>
<dbReference type="Pfam" id="PF03350">
    <property type="entry name" value="UPF0114"/>
    <property type="match status" value="1"/>
</dbReference>
<dbReference type="EMBL" id="JAMZMM010000339">
    <property type="protein sequence ID" value="MCP2731496.1"/>
    <property type="molecule type" value="Genomic_DNA"/>
</dbReference>
<dbReference type="InterPro" id="IPR005134">
    <property type="entry name" value="UPF0114"/>
</dbReference>
<evidence type="ECO:0000313" key="3">
    <source>
        <dbReference type="Proteomes" id="UP001204953"/>
    </source>
</evidence>
<evidence type="ECO:0000313" key="2">
    <source>
        <dbReference type="EMBL" id="MCP2731496.1"/>
    </source>
</evidence>
<feature type="transmembrane region" description="Helical" evidence="1">
    <location>
        <begin position="150"/>
        <end position="167"/>
    </location>
</feature>
<keyword evidence="1" id="KW-0812">Transmembrane</keyword>
<feature type="transmembrane region" description="Helical" evidence="1">
    <location>
        <begin position="75"/>
        <end position="94"/>
    </location>
</feature>
<accession>A0AAE3GX96</accession>
<feature type="transmembrane region" description="Helical" evidence="1">
    <location>
        <begin position="20"/>
        <end position="42"/>
    </location>
</feature>
<comment type="caution">
    <text evidence="2">The sequence shown here is derived from an EMBL/GenBank/DDBJ whole genome shotgun (WGS) entry which is preliminary data.</text>
</comment>
<proteinExistence type="predicted"/>
<name>A0AAE3GX96_9CYAN</name>
<keyword evidence="1" id="KW-0472">Membrane</keyword>
<organism evidence="2 3">
    <name type="scientific">Limnofasciculus baicalensis BBK-W-15</name>
    <dbReference type="NCBI Taxonomy" id="2699891"/>
    <lineage>
        <taxon>Bacteria</taxon>
        <taxon>Bacillati</taxon>
        <taxon>Cyanobacteriota</taxon>
        <taxon>Cyanophyceae</taxon>
        <taxon>Coleofasciculales</taxon>
        <taxon>Coleofasciculaceae</taxon>
        <taxon>Limnofasciculus</taxon>
        <taxon>Limnofasciculus baicalensis</taxon>
    </lineage>
</organism>
<keyword evidence="1" id="KW-1133">Transmembrane helix</keyword>
<dbReference type="PANTHER" id="PTHR31721:SF4">
    <property type="entry name" value="OS06G0710300 PROTEIN"/>
    <property type="match status" value="1"/>
</dbReference>
<gene>
    <name evidence="2" type="ORF">NJ959_24010</name>
</gene>
<keyword evidence="3" id="KW-1185">Reference proteome</keyword>
<protein>
    <submittedName>
        <fullName evidence="2">YqhA family protein</fullName>
    </submittedName>
</protein>